<dbReference type="AlphaFoldDB" id="A0ABD2N7T4"/>
<dbReference type="PANTHER" id="PTHR12241">
    <property type="entry name" value="TUBULIN POLYGLUTAMYLASE"/>
    <property type="match status" value="1"/>
</dbReference>
<keyword evidence="6" id="KW-1185">Reference proteome</keyword>
<keyword evidence="3" id="KW-0067">ATP-binding</keyword>
<evidence type="ECO:0000313" key="6">
    <source>
        <dbReference type="Proteomes" id="UP001516400"/>
    </source>
</evidence>
<dbReference type="Gene3D" id="3.30.470.20">
    <property type="entry name" value="ATP-grasp fold, B domain"/>
    <property type="match status" value="1"/>
</dbReference>
<accession>A0ABD2N7T4</accession>
<comment type="caution">
    <text evidence="5">The sequence shown here is derived from an EMBL/GenBank/DDBJ whole genome shotgun (WGS) entry which is preliminary data.</text>
</comment>
<dbReference type="PANTHER" id="PTHR12241:SF162">
    <property type="entry name" value="TUBULIN MONOGLUTAMYLASE TTLL4"/>
    <property type="match status" value="1"/>
</dbReference>
<protein>
    <recommendedName>
        <fullName evidence="7">Tubulin polyglutamylase TTLL4</fullName>
    </recommendedName>
</protein>
<sequence>MELLARFLSGLFYPRGRMDQKERYHYSPVNFITMPRHEICSNIDPLQLKEINLSLDYPSLKHEGNFCKYSYTTWCPCEKTSSRTRSQSECLEPCKKKSKDMKLPGIKRYLDTQQFENMDFEYEIKDGWFEKKQHQDYDCCRLKPSISETKEHQYFECCNRIRTNLCELPTSYIRNTNNCQTGQPMSSFKMSECDKDYVECLENRVKTYEKTIKYVEYTENSSVLENEYEKSSRNLRYDDRLQRACEKLEGIQSHLKAKCNNMEEFEQTKANSQLKINSSWIPNTNLDLRKKSPLLPDNHDMQSANERDKYCQTESNYESVHSYNCPLSYETETYFDKQGVGKADLSNLYTEEMNILKEKLKQLRNSTYKNNTSAKMVAESLVAKDKEIEKKEKSDKIVRNSPRLVRRMRPKLIRVKTRGGRINTIKIRRSNTRTVINQSSKSSSVESEGQSDYSDSDESIKETEEDYQVFDIAPEDSASKDTIDLTDAVAGAGDSILWPIRESLFPNVPPYIAFSAFNLEESRNIPIGRKFFKWKLSTITPVLVRKVVSNSGFVMVRKSNQWLGTWGKHIKSPMFKTLKDSQKLNHFPGTFQLGRKDRLWRNFQRMINTYGHKEFGFLPHTYVLPHELKLLKYNWENKNSGGDWWIIKPPASARGVGIRVINKWAQLPKKTSLVVQKYITNPYLINGSKFDLRLYVLVTSFHPLRVYLYSEGLVRFASAKYSHNAKDIKEKYMHLTNYSINKLSSNYTANEDAHSAQGHKWTITKLLEYLGNEGVDTKTLWRNLELLVVKTMIACEPPITELCAENMNTRYNCYEIFGIDVLLDSKLKPWLLEVNISPSLHSSSPLDEHVKGPMVQTLFNMAQFHFPTRLAALVKTNLKCYEPKLYTTNLTQKEVSKHNKFMFQERRQDYLETILENLTGDDIRHLIQAEDEYRVKDKFKRIFPTASTYKLLDFMEPRYYNRLFDAWETKYENNRERGIERLQALCNDRIHLKAVTLAGLHKNGQTTNRGAKAAFPKEKSPPKDVQLVKVFDNSSEVTQTT</sequence>
<keyword evidence="1" id="KW-0436">Ligase</keyword>
<keyword evidence="2" id="KW-0547">Nucleotide-binding</keyword>
<dbReference type="Pfam" id="PF03133">
    <property type="entry name" value="TTL"/>
    <property type="match status" value="1"/>
</dbReference>
<evidence type="ECO:0000313" key="5">
    <source>
        <dbReference type="EMBL" id="KAL3274674.1"/>
    </source>
</evidence>
<evidence type="ECO:0000256" key="1">
    <source>
        <dbReference type="ARBA" id="ARBA00022598"/>
    </source>
</evidence>
<dbReference type="SUPFAM" id="SSF56059">
    <property type="entry name" value="Glutathione synthetase ATP-binding domain-like"/>
    <property type="match status" value="1"/>
</dbReference>
<dbReference type="InterPro" id="IPR004344">
    <property type="entry name" value="TTL/TTLL_fam"/>
</dbReference>
<feature type="region of interest" description="Disordered" evidence="4">
    <location>
        <begin position="430"/>
        <end position="460"/>
    </location>
</feature>
<dbReference type="Proteomes" id="UP001516400">
    <property type="component" value="Unassembled WGS sequence"/>
</dbReference>
<gene>
    <name evidence="5" type="ORF">HHI36_016054</name>
</gene>
<proteinExistence type="predicted"/>
<dbReference type="GO" id="GO:0016874">
    <property type="term" value="F:ligase activity"/>
    <property type="evidence" value="ECO:0007669"/>
    <property type="project" value="UniProtKB-KW"/>
</dbReference>
<reference evidence="5 6" key="1">
    <citation type="journal article" date="2021" name="BMC Biol.">
        <title>Horizontally acquired antibacterial genes associated with adaptive radiation of ladybird beetles.</title>
        <authorList>
            <person name="Li H.S."/>
            <person name="Tang X.F."/>
            <person name="Huang Y.H."/>
            <person name="Xu Z.Y."/>
            <person name="Chen M.L."/>
            <person name="Du X.Y."/>
            <person name="Qiu B.Y."/>
            <person name="Chen P.T."/>
            <person name="Zhang W."/>
            <person name="Slipinski A."/>
            <person name="Escalona H.E."/>
            <person name="Waterhouse R.M."/>
            <person name="Zwick A."/>
            <person name="Pang H."/>
        </authorList>
    </citation>
    <scope>NUCLEOTIDE SEQUENCE [LARGE SCALE GENOMIC DNA]</scope>
    <source>
        <strain evidence="5">SYSU2018</strain>
    </source>
</reference>
<evidence type="ECO:0000256" key="3">
    <source>
        <dbReference type="ARBA" id="ARBA00022840"/>
    </source>
</evidence>
<dbReference type="GO" id="GO:0005524">
    <property type="term" value="F:ATP binding"/>
    <property type="evidence" value="ECO:0007669"/>
    <property type="project" value="UniProtKB-KW"/>
</dbReference>
<evidence type="ECO:0008006" key="7">
    <source>
        <dbReference type="Google" id="ProtNLM"/>
    </source>
</evidence>
<organism evidence="5 6">
    <name type="scientific">Cryptolaemus montrouzieri</name>
    <dbReference type="NCBI Taxonomy" id="559131"/>
    <lineage>
        <taxon>Eukaryota</taxon>
        <taxon>Metazoa</taxon>
        <taxon>Ecdysozoa</taxon>
        <taxon>Arthropoda</taxon>
        <taxon>Hexapoda</taxon>
        <taxon>Insecta</taxon>
        <taxon>Pterygota</taxon>
        <taxon>Neoptera</taxon>
        <taxon>Endopterygota</taxon>
        <taxon>Coleoptera</taxon>
        <taxon>Polyphaga</taxon>
        <taxon>Cucujiformia</taxon>
        <taxon>Coccinelloidea</taxon>
        <taxon>Coccinellidae</taxon>
        <taxon>Scymninae</taxon>
        <taxon>Scymnini</taxon>
        <taxon>Cryptolaemus</taxon>
    </lineage>
</organism>
<evidence type="ECO:0000256" key="4">
    <source>
        <dbReference type="SAM" id="MobiDB-lite"/>
    </source>
</evidence>
<name>A0ABD2N7T4_9CUCU</name>
<evidence type="ECO:0000256" key="2">
    <source>
        <dbReference type="ARBA" id="ARBA00022741"/>
    </source>
</evidence>
<feature type="compositionally biased region" description="Low complexity" evidence="4">
    <location>
        <begin position="439"/>
        <end position="453"/>
    </location>
</feature>
<dbReference type="PROSITE" id="PS51221">
    <property type="entry name" value="TTL"/>
    <property type="match status" value="1"/>
</dbReference>
<dbReference type="EMBL" id="JABFTP020000062">
    <property type="protein sequence ID" value="KAL3274674.1"/>
    <property type="molecule type" value="Genomic_DNA"/>
</dbReference>